<feature type="transmembrane region" description="Helical" evidence="2">
    <location>
        <begin position="97"/>
        <end position="124"/>
    </location>
</feature>
<proteinExistence type="predicted"/>
<dbReference type="OrthoDB" id="5428040at2759"/>
<name>A0A6A6R9T2_9PEZI</name>
<reference evidence="3" key="1">
    <citation type="journal article" date="2020" name="Stud. Mycol.">
        <title>101 Dothideomycetes genomes: a test case for predicting lifestyles and emergence of pathogens.</title>
        <authorList>
            <person name="Haridas S."/>
            <person name="Albert R."/>
            <person name="Binder M."/>
            <person name="Bloem J."/>
            <person name="Labutti K."/>
            <person name="Salamov A."/>
            <person name="Andreopoulos B."/>
            <person name="Baker S."/>
            <person name="Barry K."/>
            <person name="Bills G."/>
            <person name="Bluhm B."/>
            <person name="Cannon C."/>
            <person name="Castanera R."/>
            <person name="Culley D."/>
            <person name="Daum C."/>
            <person name="Ezra D."/>
            <person name="Gonzalez J."/>
            <person name="Henrissat B."/>
            <person name="Kuo A."/>
            <person name="Liang C."/>
            <person name="Lipzen A."/>
            <person name="Lutzoni F."/>
            <person name="Magnuson J."/>
            <person name="Mondo S."/>
            <person name="Nolan M."/>
            <person name="Ohm R."/>
            <person name="Pangilinan J."/>
            <person name="Park H.-J."/>
            <person name="Ramirez L."/>
            <person name="Alfaro M."/>
            <person name="Sun H."/>
            <person name="Tritt A."/>
            <person name="Yoshinaga Y."/>
            <person name="Zwiers L.-H."/>
            <person name="Turgeon B."/>
            <person name="Goodwin S."/>
            <person name="Spatafora J."/>
            <person name="Crous P."/>
            <person name="Grigoriev I."/>
        </authorList>
    </citation>
    <scope>NUCLEOTIDE SEQUENCE</scope>
    <source>
        <strain evidence="3">CBS 269.34</strain>
    </source>
</reference>
<sequence>MADHELDDLGLISPQHRRSFESISDIASTLRLPNHRRTDSDADALTDRLLLSPESEHGRFNTRSSRYSPNTPQSPLSPNDLKQPQKRKANIKLRHKLGWLAITLLVATPVVALTLIEVLVFLWFSDSSNGNWHYLMVNQWATRAVSISAMIIRTIIDFIAGIGASMLAALALESYAVRLCDSAAVSVMRSGMASPWRLLLPMFFGSREKGGITHYLFLPLIILLTTTTILLQFSSTALLSDLKLGLLEGYSKNRTFFYDFEYNTIARVGDVQGWDLYQLTNAPLIHRGISWARNPPFYPAFGEYTEAVPKKEKVDDTGYTLRAFMPFTDAQSRQTVRKYTGSAFVVDSRVSCQQPDFETVNVTIGVEKTMDQTGSLIWTVSGIFTNSTEVPDLWTPPDPISFECKYLVGVASYSICQIQGLQYLIWSQDFEKEGLHDMLAAVPGETAGSLKSRLTNVTVDQMAPTPFDTLPSWGPTYLIFRSFDEQGLAAIKSIQDYSTDQQNNTRTHLEPSESEWLNITTRMEVADSASDNIVLFNQTISVSLCYTSWQTADLSIHMSSDSSRQEPIARINHGSSRYDFSELRIQMGQHPNVTSLEARNVLNLSETTWIPTNDDAAPIQQQPPVQAFADMSGYGLRNRERTELISAHTFTNETSNQTVLHDPDPTRFESSRLNGNWSALVFDPSIGLAFPPGITNCTLPDPALSSFFLEAMAQNGSIASTMSSLLTILSSMAYYDQFPAYTKKGNATFVFFSNVLYPQDTRGFTAVVILILLQTLIFTVIATLFVWKTQFSMLGNDWANVAQVLGPETEELVRGSSRAMDKEIKSELEMRGTRDMEVGVGLLKDGESFGITMRKRWKGSGAD</sequence>
<accession>A0A6A6R9T2</accession>
<keyword evidence="4" id="KW-1185">Reference proteome</keyword>
<dbReference type="EMBL" id="MU004183">
    <property type="protein sequence ID" value="KAF2500493.1"/>
    <property type="molecule type" value="Genomic_DNA"/>
</dbReference>
<keyword evidence="2" id="KW-1133">Transmembrane helix</keyword>
<evidence type="ECO:0000313" key="4">
    <source>
        <dbReference type="Proteomes" id="UP000799750"/>
    </source>
</evidence>
<evidence type="ECO:0000256" key="1">
    <source>
        <dbReference type="SAM" id="MobiDB-lite"/>
    </source>
</evidence>
<gene>
    <name evidence="3" type="ORF">BU16DRAFT_248181</name>
</gene>
<evidence type="ECO:0000313" key="3">
    <source>
        <dbReference type="EMBL" id="KAF2500493.1"/>
    </source>
</evidence>
<feature type="transmembrane region" description="Helical" evidence="2">
    <location>
        <begin position="212"/>
        <end position="233"/>
    </location>
</feature>
<protein>
    <submittedName>
        <fullName evidence="3">Uncharacterized protein</fullName>
    </submittedName>
</protein>
<dbReference type="Proteomes" id="UP000799750">
    <property type="component" value="Unassembled WGS sequence"/>
</dbReference>
<feature type="transmembrane region" description="Helical" evidence="2">
    <location>
        <begin position="144"/>
        <end position="172"/>
    </location>
</feature>
<keyword evidence="2" id="KW-0812">Transmembrane</keyword>
<feature type="transmembrane region" description="Helical" evidence="2">
    <location>
        <begin position="763"/>
        <end position="787"/>
    </location>
</feature>
<feature type="region of interest" description="Disordered" evidence="1">
    <location>
        <begin position="56"/>
        <end position="87"/>
    </location>
</feature>
<evidence type="ECO:0000256" key="2">
    <source>
        <dbReference type="SAM" id="Phobius"/>
    </source>
</evidence>
<keyword evidence="2" id="KW-0472">Membrane</keyword>
<feature type="compositionally biased region" description="Polar residues" evidence="1">
    <location>
        <begin position="61"/>
        <end position="82"/>
    </location>
</feature>
<organism evidence="3 4">
    <name type="scientific">Lophium mytilinum</name>
    <dbReference type="NCBI Taxonomy" id="390894"/>
    <lineage>
        <taxon>Eukaryota</taxon>
        <taxon>Fungi</taxon>
        <taxon>Dikarya</taxon>
        <taxon>Ascomycota</taxon>
        <taxon>Pezizomycotina</taxon>
        <taxon>Dothideomycetes</taxon>
        <taxon>Pleosporomycetidae</taxon>
        <taxon>Mytilinidiales</taxon>
        <taxon>Mytilinidiaceae</taxon>
        <taxon>Lophium</taxon>
    </lineage>
</organism>
<dbReference type="AlphaFoldDB" id="A0A6A6R9T2"/>